<evidence type="ECO:0000313" key="3">
    <source>
        <dbReference type="Proteomes" id="UP000187158"/>
    </source>
</evidence>
<organism evidence="2 3">
    <name type="scientific">Paenibacillus odorifer</name>
    <dbReference type="NCBI Taxonomy" id="189426"/>
    <lineage>
        <taxon>Bacteria</taxon>
        <taxon>Bacillati</taxon>
        <taxon>Bacillota</taxon>
        <taxon>Bacilli</taxon>
        <taxon>Bacillales</taxon>
        <taxon>Paenibacillaceae</taxon>
        <taxon>Paenibacillus</taxon>
    </lineage>
</organism>
<keyword evidence="1" id="KW-0812">Transmembrane</keyword>
<reference evidence="2 3" key="1">
    <citation type="submission" date="2016-11" db="EMBL/GenBank/DDBJ databases">
        <title>Paenibacillus species isolates.</title>
        <authorList>
            <person name="Beno S.M."/>
        </authorList>
    </citation>
    <scope>NUCLEOTIDE SEQUENCE [LARGE SCALE GENOMIC DNA]</scope>
    <source>
        <strain evidence="2 3">FSL H7-0433</strain>
    </source>
</reference>
<comment type="caution">
    <text evidence="2">The sequence shown here is derived from an EMBL/GenBank/DDBJ whole genome shotgun (WGS) entry which is preliminary data.</text>
</comment>
<evidence type="ECO:0000313" key="2">
    <source>
        <dbReference type="EMBL" id="OMC90990.1"/>
    </source>
</evidence>
<feature type="transmembrane region" description="Helical" evidence="1">
    <location>
        <begin position="29"/>
        <end position="47"/>
    </location>
</feature>
<accession>A0ABX3GEP8</accession>
<dbReference type="EMBL" id="MPVP01000735">
    <property type="protein sequence ID" value="OMC90990.1"/>
    <property type="molecule type" value="Genomic_DNA"/>
</dbReference>
<sequence>FGMESTATWLIGVPSGLLLSYIWKQPVYLVYLVISLEEVVRFGFGYARIYSRKWMRNLVSDLAEKAM</sequence>
<evidence type="ECO:0008006" key="4">
    <source>
        <dbReference type="Google" id="ProtNLM"/>
    </source>
</evidence>
<keyword evidence="3" id="KW-1185">Reference proteome</keyword>
<dbReference type="Proteomes" id="UP000187158">
    <property type="component" value="Unassembled WGS sequence"/>
</dbReference>
<name>A0ABX3GEP8_9BACL</name>
<proteinExistence type="predicted"/>
<keyword evidence="1" id="KW-0472">Membrane</keyword>
<feature type="non-terminal residue" evidence="2">
    <location>
        <position position="1"/>
    </location>
</feature>
<protein>
    <recommendedName>
        <fullName evidence="4">MATE family efflux transporter</fullName>
    </recommendedName>
</protein>
<gene>
    <name evidence="2" type="ORF">BSO21_34490</name>
</gene>
<evidence type="ECO:0000256" key="1">
    <source>
        <dbReference type="SAM" id="Phobius"/>
    </source>
</evidence>
<keyword evidence="1" id="KW-1133">Transmembrane helix</keyword>